<evidence type="ECO:0000259" key="12">
    <source>
        <dbReference type="SMART" id="SM00918"/>
    </source>
</evidence>
<gene>
    <name evidence="13" type="primary">AVEN_197776_1</name>
    <name evidence="13" type="ORF">CDAR_213491</name>
</gene>
<keyword evidence="3" id="KW-1003">Cell membrane</keyword>
<accession>A0AAV4QUC6</accession>
<protein>
    <submittedName>
        <fullName evidence="13">Lig_chan-Glu_bd domain-containing protein</fullName>
    </submittedName>
</protein>
<proteinExistence type="predicted"/>
<dbReference type="PANTHER" id="PTHR42643">
    <property type="entry name" value="IONOTROPIC RECEPTOR 20A-RELATED"/>
    <property type="match status" value="1"/>
</dbReference>
<evidence type="ECO:0000256" key="1">
    <source>
        <dbReference type="ARBA" id="ARBA00004651"/>
    </source>
</evidence>
<dbReference type="PANTHER" id="PTHR42643:SF30">
    <property type="entry name" value="IONOTROPIC RECEPTOR 40A-RELATED"/>
    <property type="match status" value="1"/>
</dbReference>
<dbReference type="Gene3D" id="3.40.190.10">
    <property type="entry name" value="Periplasmic binding protein-like II"/>
    <property type="match status" value="1"/>
</dbReference>
<evidence type="ECO:0000256" key="11">
    <source>
        <dbReference type="ARBA" id="ARBA00023303"/>
    </source>
</evidence>
<name>A0AAV4QUC6_9ARAC</name>
<keyword evidence="14" id="KW-1185">Reference proteome</keyword>
<evidence type="ECO:0000256" key="2">
    <source>
        <dbReference type="ARBA" id="ARBA00022448"/>
    </source>
</evidence>
<keyword evidence="2" id="KW-0813">Transport</keyword>
<keyword evidence="6" id="KW-0406">Ion transport</keyword>
<evidence type="ECO:0000256" key="3">
    <source>
        <dbReference type="ARBA" id="ARBA00022475"/>
    </source>
</evidence>
<keyword evidence="10" id="KW-1071">Ligand-gated ion channel</keyword>
<evidence type="ECO:0000256" key="4">
    <source>
        <dbReference type="ARBA" id="ARBA00022692"/>
    </source>
</evidence>
<reference evidence="13 14" key="1">
    <citation type="submission" date="2021-06" db="EMBL/GenBank/DDBJ databases">
        <title>Caerostris darwini draft genome.</title>
        <authorList>
            <person name="Kono N."/>
            <person name="Arakawa K."/>
        </authorList>
    </citation>
    <scope>NUCLEOTIDE SEQUENCE [LARGE SCALE GENOMIC DNA]</scope>
</reference>
<dbReference type="InterPro" id="IPR052192">
    <property type="entry name" value="Insect_Ionotropic_Sensory_Rcpt"/>
</dbReference>
<dbReference type="AlphaFoldDB" id="A0AAV4QUC6"/>
<evidence type="ECO:0000256" key="10">
    <source>
        <dbReference type="ARBA" id="ARBA00023286"/>
    </source>
</evidence>
<feature type="domain" description="Ionotropic glutamate receptor L-glutamate and glycine-binding" evidence="12">
    <location>
        <begin position="19"/>
        <end position="76"/>
    </location>
</feature>
<dbReference type="Proteomes" id="UP001054837">
    <property type="component" value="Unassembled WGS sequence"/>
</dbReference>
<keyword evidence="5" id="KW-1133">Transmembrane helix</keyword>
<dbReference type="Pfam" id="PF10613">
    <property type="entry name" value="Lig_chan-Glu_bd"/>
    <property type="match status" value="1"/>
</dbReference>
<evidence type="ECO:0000313" key="13">
    <source>
        <dbReference type="EMBL" id="GIY11696.1"/>
    </source>
</evidence>
<comment type="caution">
    <text evidence="13">The sequence shown here is derived from an EMBL/GenBank/DDBJ whole genome shotgun (WGS) entry which is preliminary data.</text>
</comment>
<evidence type="ECO:0000256" key="8">
    <source>
        <dbReference type="ARBA" id="ARBA00023170"/>
    </source>
</evidence>
<dbReference type="SMART" id="SM00918">
    <property type="entry name" value="Lig_chan-Glu_bd"/>
    <property type="match status" value="1"/>
</dbReference>
<dbReference type="InterPro" id="IPR019594">
    <property type="entry name" value="Glu/Gly-bd"/>
</dbReference>
<evidence type="ECO:0000256" key="6">
    <source>
        <dbReference type="ARBA" id="ARBA00023065"/>
    </source>
</evidence>
<keyword evidence="4" id="KW-0812">Transmembrane</keyword>
<keyword evidence="9" id="KW-0325">Glycoprotein</keyword>
<evidence type="ECO:0000313" key="14">
    <source>
        <dbReference type="Proteomes" id="UP001054837"/>
    </source>
</evidence>
<dbReference type="GO" id="GO:0005886">
    <property type="term" value="C:plasma membrane"/>
    <property type="evidence" value="ECO:0007669"/>
    <property type="project" value="UniProtKB-SubCell"/>
</dbReference>
<evidence type="ECO:0000256" key="5">
    <source>
        <dbReference type="ARBA" id="ARBA00022989"/>
    </source>
</evidence>
<keyword evidence="11" id="KW-0407">Ion channel</keyword>
<comment type="subcellular location">
    <subcellularLocation>
        <location evidence="1">Cell membrane</location>
        <topology evidence="1">Multi-pass membrane protein</topology>
    </subcellularLocation>
</comment>
<evidence type="ECO:0000256" key="9">
    <source>
        <dbReference type="ARBA" id="ARBA00023180"/>
    </source>
</evidence>
<keyword evidence="7" id="KW-0472">Membrane</keyword>
<dbReference type="EMBL" id="BPLQ01004941">
    <property type="protein sequence ID" value="GIY11696.1"/>
    <property type="molecule type" value="Genomic_DNA"/>
</dbReference>
<dbReference type="SUPFAM" id="SSF53850">
    <property type="entry name" value="Periplasmic binding protein-like II"/>
    <property type="match status" value="1"/>
</dbReference>
<evidence type="ECO:0000256" key="7">
    <source>
        <dbReference type="ARBA" id="ARBA00023136"/>
    </source>
</evidence>
<sequence length="129" mass="14131">MKPLMHLKATTTAAGSSQVLKTTNGTVVTGIDIKLLELLAERMNFRYTMVLPTDNGRYGMLYGNGSWSGVSGMLQRGEADISTLYSPVIEERLPILDFSIPLLHPRKDFCHRHSHSSSKVHSSAAALST</sequence>
<dbReference type="GO" id="GO:0015276">
    <property type="term" value="F:ligand-gated monoatomic ion channel activity"/>
    <property type="evidence" value="ECO:0007669"/>
    <property type="project" value="InterPro"/>
</dbReference>
<organism evidence="13 14">
    <name type="scientific">Caerostris darwini</name>
    <dbReference type="NCBI Taxonomy" id="1538125"/>
    <lineage>
        <taxon>Eukaryota</taxon>
        <taxon>Metazoa</taxon>
        <taxon>Ecdysozoa</taxon>
        <taxon>Arthropoda</taxon>
        <taxon>Chelicerata</taxon>
        <taxon>Arachnida</taxon>
        <taxon>Araneae</taxon>
        <taxon>Araneomorphae</taxon>
        <taxon>Entelegynae</taxon>
        <taxon>Araneoidea</taxon>
        <taxon>Araneidae</taxon>
        <taxon>Caerostris</taxon>
    </lineage>
</organism>
<keyword evidence="8" id="KW-0675">Receptor</keyword>